<feature type="coiled-coil region" evidence="1">
    <location>
        <begin position="271"/>
        <end position="305"/>
    </location>
</feature>
<evidence type="ECO:0000256" key="2">
    <source>
        <dbReference type="SAM" id="MobiDB-lite"/>
    </source>
</evidence>
<evidence type="ECO:0000256" key="1">
    <source>
        <dbReference type="SAM" id="Coils"/>
    </source>
</evidence>
<name>A0A0S4J5X9_BODSA</name>
<keyword evidence="1" id="KW-0175">Coiled coil</keyword>
<feature type="compositionally biased region" description="Low complexity" evidence="2">
    <location>
        <begin position="1"/>
        <end position="16"/>
    </location>
</feature>
<dbReference type="EMBL" id="CYKH01001106">
    <property type="protein sequence ID" value="CUG83951.1"/>
    <property type="molecule type" value="Genomic_DNA"/>
</dbReference>
<dbReference type="AlphaFoldDB" id="A0A0S4J5X9"/>
<feature type="region of interest" description="Disordered" evidence="2">
    <location>
        <begin position="1"/>
        <end position="20"/>
    </location>
</feature>
<evidence type="ECO:0000313" key="4">
    <source>
        <dbReference type="Proteomes" id="UP000051952"/>
    </source>
</evidence>
<organism evidence="3 4">
    <name type="scientific">Bodo saltans</name>
    <name type="common">Flagellated protozoan</name>
    <dbReference type="NCBI Taxonomy" id="75058"/>
    <lineage>
        <taxon>Eukaryota</taxon>
        <taxon>Discoba</taxon>
        <taxon>Euglenozoa</taxon>
        <taxon>Kinetoplastea</taxon>
        <taxon>Metakinetoplastina</taxon>
        <taxon>Eubodonida</taxon>
        <taxon>Bodonidae</taxon>
        <taxon>Bodo</taxon>
    </lineage>
</organism>
<dbReference type="VEuPathDB" id="TriTrypDB:BSAL_87950"/>
<sequence length="452" mass="51305">MPRFITPSNSPTNSPSRHAVGADADIVGRGVLRVGGGFSTDVSARHIIREAEDRAQLFRQQDGGMFNGALANYVDGRVRLAQEEHAFLVDRKRVDSVGVQYFENTSSSRPPVAWPQMYHGDDYSTQRHIGAVEDSFYLQQPTAFVAEDSMMSLDRPTASTMNKTRLAREHFHSGVNASSHLHRTLSPNRSRLHNTSHVSAATLRLQKTSSQPQLDRTLHSVDASCCNYNHPVQHKRVDGLFVTFCENNVETKLFNAVRDLDIEKNNRDTDSKVHRQELAAYLRQIEDLRKENDDLRSKLAASNTNHVEESSDLRTLKEQYENMYRERTSEWETLKKSFDTMNVTHQDLLATAGSRQHRIDELEKELRGAKTTQTLSDAQLREMGERMTAAIAHAAVAEDGRNRVETELRELKLLFTAKEQIMLGLQRSLRDAEDKISGIAILRDQVRNANRR</sequence>
<evidence type="ECO:0000313" key="3">
    <source>
        <dbReference type="EMBL" id="CUG83951.1"/>
    </source>
</evidence>
<keyword evidence="4" id="KW-1185">Reference proteome</keyword>
<reference evidence="4" key="1">
    <citation type="submission" date="2015-09" db="EMBL/GenBank/DDBJ databases">
        <authorList>
            <consortium name="Pathogen Informatics"/>
        </authorList>
    </citation>
    <scope>NUCLEOTIDE SEQUENCE [LARGE SCALE GENOMIC DNA]</scope>
    <source>
        <strain evidence="4">Lake Konstanz</strain>
    </source>
</reference>
<dbReference type="Proteomes" id="UP000051952">
    <property type="component" value="Unassembled WGS sequence"/>
</dbReference>
<accession>A0A0S4J5X9</accession>
<gene>
    <name evidence="3" type="ORF">BSAL_87950</name>
</gene>
<proteinExistence type="predicted"/>
<protein>
    <submittedName>
        <fullName evidence="3">Uncharacterized protein</fullName>
    </submittedName>
</protein>